<dbReference type="InterPro" id="IPR011611">
    <property type="entry name" value="PfkB_dom"/>
</dbReference>
<evidence type="ECO:0000313" key="4">
    <source>
        <dbReference type="EMBL" id="MDF3291661.1"/>
    </source>
</evidence>
<dbReference type="PANTHER" id="PTHR10584:SF166">
    <property type="entry name" value="RIBOKINASE"/>
    <property type="match status" value="1"/>
</dbReference>
<gene>
    <name evidence="4" type="ORF">P3G67_21015</name>
</gene>
<evidence type="ECO:0000256" key="1">
    <source>
        <dbReference type="ARBA" id="ARBA00022679"/>
    </source>
</evidence>
<dbReference type="PANTHER" id="PTHR10584">
    <property type="entry name" value="SUGAR KINASE"/>
    <property type="match status" value="1"/>
</dbReference>
<dbReference type="PRINTS" id="PR00990">
    <property type="entry name" value="RIBOKINASE"/>
</dbReference>
<protein>
    <submittedName>
        <fullName evidence="4">PfkB family carbohydrate kinase</fullName>
    </submittedName>
</protein>
<dbReference type="Proteomes" id="UP001216579">
    <property type="component" value="Unassembled WGS sequence"/>
</dbReference>
<dbReference type="SUPFAM" id="SSF53613">
    <property type="entry name" value="Ribokinase-like"/>
    <property type="match status" value="1"/>
</dbReference>
<proteinExistence type="predicted"/>
<evidence type="ECO:0000256" key="2">
    <source>
        <dbReference type="ARBA" id="ARBA00022777"/>
    </source>
</evidence>
<dbReference type="RefSeq" id="WP_276094837.1">
    <property type="nucleotide sequence ID" value="NZ_JARJBC010000013.1"/>
</dbReference>
<dbReference type="EMBL" id="JARJBC010000013">
    <property type="protein sequence ID" value="MDF3291661.1"/>
    <property type="molecule type" value="Genomic_DNA"/>
</dbReference>
<keyword evidence="5" id="KW-1185">Reference proteome</keyword>
<keyword evidence="2 4" id="KW-0418">Kinase</keyword>
<dbReference type="GO" id="GO:0016301">
    <property type="term" value="F:kinase activity"/>
    <property type="evidence" value="ECO:0007669"/>
    <property type="project" value="UniProtKB-KW"/>
</dbReference>
<organism evidence="4 5">
    <name type="scientific">Streptomyces silvisoli</name>
    <dbReference type="NCBI Taxonomy" id="3034235"/>
    <lineage>
        <taxon>Bacteria</taxon>
        <taxon>Bacillati</taxon>
        <taxon>Actinomycetota</taxon>
        <taxon>Actinomycetes</taxon>
        <taxon>Kitasatosporales</taxon>
        <taxon>Streptomycetaceae</taxon>
        <taxon>Streptomyces</taxon>
    </lineage>
</organism>
<evidence type="ECO:0000313" key="5">
    <source>
        <dbReference type="Proteomes" id="UP001216579"/>
    </source>
</evidence>
<dbReference type="Pfam" id="PF00294">
    <property type="entry name" value="PfkB"/>
    <property type="match status" value="1"/>
</dbReference>
<sequence length="304" mass="31173">MVTTHPAIVVIGSLAVDRKSFASGTYRCGSGSGGSGTVWGRERHHGGVGRNAAVNLARLGCRVSFCGLTGPGADAAALEAELTELGVLLLLRRIANGVGRFEVFLGPGGALLSSGIRLPDPAETRHLCDPALAERIAGADAVVVEGGLDPRLLRWVSGQARRHGTTVCCLPTRLRDLGARRELLPAFDVLVLNEAEATAILGAPRPDATELAAALTDLGPGTVVVTRGARGAVLAGPEVVRLPAQPGPCVDDTGAGDALASAFIAAAVRGQNPVDALREGLRAARVTINCRNTTCRSLSPAAVR</sequence>
<evidence type="ECO:0000259" key="3">
    <source>
        <dbReference type="Pfam" id="PF00294"/>
    </source>
</evidence>
<feature type="domain" description="Carbohydrate kinase PfkB" evidence="3">
    <location>
        <begin position="8"/>
        <end position="294"/>
    </location>
</feature>
<dbReference type="Gene3D" id="3.40.1190.20">
    <property type="match status" value="1"/>
</dbReference>
<reference evidence="4 5" key="1">
    <citation type="submission" date="2023-03" db="EMBL/GenBank/DDBJ databases">
        <title>Draft genome sequence of Streptomyces sp. RB6PN23 isolated from peat swamp forest in Thailand.</title>
        <authorList>
            <person name="Klaysubun C."/>
            <person name="Duangmal K."/>
        </authorList>
    </citation>
    <scope>NUCLEOTIDE SEQUENCE [LARGE SCALE GENOMIC DNA]</scope>
    <source>
        <strain evidence="4 5">RB6PN23</strain>
    </source>
</reference>
<dbReference type="InterPro" id="IPR002139">
    <property type="entry name" value="Ribo/fructo_kinase"/>
</dbReference>
<name>A0ABT5ZPA6_9ACTN</name>
<accession>A0ABT5ZPA6</accession>
<dbReference type="InterPro" id="IPR029056">
    <property type="entry name" value="Ribokinase-like"/>
</dbReference>
<comment type="caution">
    <text evidence="4">The sequence shown here is derived from an EMBL/GenBank/DDBJ whole genome shotgun (WGS) entry which is preliminary data.</text>
</comment>
<keyword evidence="1" id="KW-0808">Transferase</keyword>